<evidence type="ECO:0000256" key="4">
    <source>
        <dbReference type="ARBA" id="ARBA00022989"/>
    </source>
</evidence>
<dbReference type="Pfam" id="PF00482">
    <property type="entry name" value="T2SSF"/>
    <property type="match status" value="1"/>
</dbReference>
<dbReference type="RefSeq" id="WP_091694907.1">
    <property type="nucleotide sequence ID" value="NZ_CAMIGK010000004.1"/>
</dbReference>
<keyword evidence="3 6" id="KW-0812">Transmembrane</keyword>
<dbReference type="GO" id="GO:0005886">
    <property type="term" value="C:plasma membrane"/>
    <property type="evidence" value="ECO:0007669"/>
    <property type="project" value="UniProtKB-SubCell"/>
</dbReference>
<evidence type="ECO:0000256" key="2">
    <source>
        <dbReference type="ARBA" id="ARBA00022475"/>
    </source>
</evidence>
<keyword evidence="2" id="KW-1003">Cell membrane</keyword>
<protein>
    <submittedName>
        <fullName evidence="8">Tight adherence protein B</fullName>
    </submittedName>
</protein>
<evidence type="ECO:0000313" key="9">
    <source>
        <dbReference type="Proteomes" id="UP000198881"/>
    </source>
</evidence>
<evidence type="ECO:0000256" key="6">
    <source>
        <dbReference type="SAM" id="Phobius"/>
    </source>
</evidence>
<feature type="transmembrane region" description="Helical" evidence="6">
    <location>
        <begin position="219"/>
        <end position="239"/>
    </location>
</feature>
<keyword evidence="4 6" id="KW-1133">Transmembrane helix</keyword>
<dbReference type="EMBL" id="FPCG01000002">
    <property type="protein sequence ID" value="SFV21376.1"/>
    <property type="molecule type" value="Genomic_DNA"/>
</dbReference>
<comment type="subcellular location">
    <subcellularLocation>
        <location evidence="1">Cell membrane</location>
        <topology evidence="1">Multi-pass membrane protein</topology>
    </subcellularLocation>
</comment>
<keyword evidence="9" id="KW-1185">Reference proteome</keyword>
<dbReference type="Gene3D" id="1.20.81.30">
    <property type="entry name" value="Type II secretion system (T2SS), domain F"/>
    <property type="match status" value="1"/>
</dbReference>
<feature type="transmembrane region" description="Helical" evidence="6">
    <location>
        <begin position="251"/>
        <end position="272"/>
    </location>
</feature>
<name>A0A1I7MHI2_9MICC</name>
<dbReference type="Proteomes" id="UP000198881">
    <property type="component" value="Unassembled WGS sequence"/>
</dbReference>
<dbReference type="InterPro" id="IPR042094">
    <property type="entry name" value="T2SS_GspF_sf"/>
</dbReference>
<reference evidence="8 9" key="1">
    <citation type="submission" date="2016-10" db="EMBL/GenBank/DDBJ databases">
        <authorList>
            <person name="de Groot N.N."/>
        </authorList>
    </citation>
    <scope>NUCLEOTIDE SEQUENCE [LARGE SCALE GENOMIC DNA]</scope>
    <source>
        <strain evidence="8 9">CGMCC 1.7054</strain>
    </source>
</reference>
<dbReference type="AlphaFoldDB" id="A0A1I7MHI2"/>
<keyword evidence="5 6" id="KW-0472">Membrane</keyword>
<evidence type="ECO:0000256" key="1">
    <source>
        <dbReference type="ARBA" id="ARBA00004651"/>
    </source>
</evidence>
<sequence>MAVVWGLMLGSGLLLIWWSFWPQQEAASGRARQDGRLRELIAQAGIQRVSPAGVVGAMVLCGLMVLLIVFVLTRTLPIAVCFALFGAAVPWFALRWQAAKRRTLLRDVWPDAVDHLRSAIRAGLTLPESLIQLGEKGPETLRPAFREFARDYRSGVRFADAVENLKYRMADPVADRLAAALRLTREVGGADIGHLLSTLAEFLREDAHTRSELEARQSWTVNAARLAVAAPWIVLLLLGTQPQAVAAYQSFAGAMVLAAGLVISVVCYRLMVRIGSLPQERRVL</sequence>
<evidence type="ECO:0000256" key="3">
    <source>
        <dbReference type="ARBA" id="ARBA00022692"/>
    </source>
</evidence>
<dbReference type="PANTHER" id="PTHR35007:SF1">
    <property type="entry name" value="PILUS ASSEMBLY PROTEIN"/>
    <property type="match status" value="1"/>
</dbReference>
<feature type="domain" description="Type II secretion system protein GspF" evidence="7">
    <location>
        <begin position="113"/>
        <end position="237"/>
    </location>
</feature>
<dbReference type="InterPro" id="IPR018076">
    <property type="entry name" value="T2SS_GspF_dom"/>
</dbReference>
<dbReference type="STRING" id="574650.SAMN04487966_102325"/>
<feature type="transmembrane region" description="Helical" evidence="6">
    <location>
        <begin position="6"/>
        <end position="22"/>
    </location>
</feature>
<dbReference type="OrthoDB" id="3217742at2"/>
<dbReference type="PANTHER" id="PTHR35007">
    <property type="entry name" value="INTEGRAL MEMBRANE PROTEIN-RELATED"/>
    <property type="match status" value="1"/>
</dbReference>
<evidence type="ECO:0000259" key="7">
    <source>
        <dbReference type="Pfam" id="PF00482"/>
    </source>
</evidence>
<feature type="transmembrane region" description="Helical" evidence="6">
    <location>
        <begin position="76"/>
        <end position="94"/>
    </location>
</feature>
<organism evidence="8 9">
    <name type="scientific">Micrococcus terreus</name>
    <dbReference type="NCBI Taxonomy" id="574650"/>
    <lineage>
        <taxon>Bacteria</taxon>
        <taxon>Bacillati</taxon>
        <taxon>Actinomycetota</taxon>
        <taxon>Actinomycetes</taxon>
        <taxon>Micrococcales</taxon>
        <taxon>Micrococcaceae</taxon>
        <taxon>Micrococcus</taxon>
    </lineage>
</organism>
<evidence type="ECO:0000313" key="8">
    <source>
        <dbReference type="EMBL" id="SFV21376.1"/>
    </source>
</evidence>
<gene>
    <name evidence="8" type="ORF">SAMN04487966_102325</name>
</gene>
<feature type="transmembrane region" description="Helical" evidence="6">
    <location>
        <begin position="49"/>
        <end position="70"/>
    </location>
</feature>
<proteinExistence type="predicted"/>
<evidence type="ECO:0000256" key="5">
    <source>
        <dbReference type="ARBA" id="ARBA00023136"/>
    </source>
</evidence>
<accession>A0A1I7MHI2</accession>